<reference evidence="2 3" key="1">
    <citation type="journal article" date="2024" name="Plant Biotechnol. J.">
        <title>Dendrobium thyrsiflorum genome and its molecular insights into genes involved in important horticultural traits.</title>
        <authorList>
            <person name="Chen B."/>
            <person name="Wang J.Y."/>
            <person name="Zheng P.J."/>
            <person name="Li K.L."/>
            <person name="Liang Y.M."/>
            <person name="Chen X.F."/>
            <person name="Zhang C."/>
            <person name="Zhao X."/>
            <person name="He X."/>
            <person name="Zhang G.Q."/>
            <person name="Liu Z.J."/>
            <person name="Xu Q."/>
        </authorList>
    </citation>
    <scope>NUCLEOTIDE SEQUENCE [LARGE SCALE GENOMIC DNA]</scope>
    <source>
        <strain evidence="2">GZMU011</strain>
    </source>
</reference>
<feature type="compositionally biased region" description="Basic and acidic residues" evidence="1">
    <location>
        <begin position="216"/>
        <end position="231"/>
    </location>
</feature>
<accession>A0ABD0ULI2</accession>
<gene>
    <name evidence="2" type="ORF">M5K25_016926</name>
</gene>
<feature type="region of interest" description="Disordered" evidence="1">
    <location>
        <begin position="211"/>
        <end position="235"/>
    </location>
</feature>
<dbReference type="AlphaFoldDB" id="A0ABD0ULI2"/>
<proteinExistence type="predicted"/>
<dbReference type="EMBL" id="JANQDX010000013">
    <property type="protein sequence ID" value="KAL0913463.1"/>
    <property type="molecule type" value="Genomic_DNA"/>
</dbReference>
<evidence type="ECO:0000256" key="1">
    <source>
        <dbReference type="SAM" id="MobiDB-lite"/>
    </source>
</evidence>
<evidence type="ECO:0000313" key="3">
    <source>
        <dbReference type="Proteomes" id="UP001552299"/>
    </source>
</evidence>
<feature type="region of interest" description="Disordered" evidence="1">
    <location>
        <begin position="52"/>
        <end position="84"/>
    </location>
</feature>
<organism evidence="2 3">
    <name type="scientific">Dendrobium thyrsiflorum</name>
    <name type="common">Pinecone-like raceme dendrobium</name>
    <name type="synonym">Orchid</name>
    <dbReference type="NCBI Taxonomy" id="117978"/>
    <lineage>
        <taxon>Eukaryota</taxon>
        <taxon>Viridiplantae</taxon>
        <taxon>Streptophyta</taxon>
        <taxon>Embryophyta</taxon>
        <taxon>Tracheophyta</taxon>
        <taxon>Spermatophyta</taxon>
        <taxon>Magnoliopsida</taxon>
        <taxon>Liliopsida</taxon>
        <taxon>Asparagales</taxon>
        <taxon>Orchidaceae</taxon>
        <taxon>Epidendroideae</taxon>
        <taxon>Malaxideae</taxon>
        <taxon>Dendrobiinae</taxon>
        <taxon>Dendrobium</taxon>
    </lineage>
</organism>
<comment type="caution">
    <text evidence="2">The sequence shown here is derived from an EMBL/GenBank/DDBJ whole genome shotgun (WGS) entry which is preliminary data.</text>
</comment>
<sequence>MYSATLPELQDLPCNIINCNLTRAARSDPLRFLQASLELCTSERDFRRIAGNKTQRVRSHYPGGQNGRRPLRSSQAEEPMGRPVRSHIRSTIKSIGSHLHTSMDDNMCDLSTVAESKDGERNRVPPWSPETCAPPKGNVRRVCGEQNAKDTITLSRGTKWSQTFVLFVGRRTNGKAGEITHTINHQGVLAHTSTPRWGLRILSIKDSILSPQMGSTRREKSRNSYSKKERNLPQANKITPTLMMGRLAVGNSIKVHDRTSPCIVCVLGRGQQLLLEKL</sequence>
<keyword evidence="3" id="KW-1185">Reference proteome</keyword>
<dbReference type="Proteomes" id="UP001552299">
    <property type="component" value="Unassembled WGS sequence"/>
</dbReference>
<evidence type="ECO:0000313" key="2">
    <source>
        <dbReference type="EMBL" id="KAL0913463.1"/>
    </source>
</evidence>
<name>A0ABD0ULI2_DENTH</name>
<feature type="region of interest" description="Disordered" evidence="1">
    <location>
        <begin position="116"/>
        <end position="135"/>
    </location>
</feature>
<protein>
    <submittedName>
        <fullName evidence="2">Uncharacterized protein</fullName>
    </submittedName>
</protein>